<protein>
    <submittedName>
        <fullName evidence="3">Uncharacterized protein LOC109486939</fullName>
    </submittedName>
</protein>
<evidence type="ECO:0000313" key="3">
    <source>
        <dbReference type="RefSeq" id="XP_019646404.1"/>
    </source>
</evidence>
<feature type="compositionally biased region" description="Polar residues" evidence="1">
    <location>
        <begin position="364"/>
        <end position="386"/>
    </location>
</feature>
<dbReference type="AlphaFoldDB" id="A0A6P5AJH0"/>
<organism evidence="2 3">
    <name type="scientific">Branchiostoma belcheri</name>
    <name type="common">Amphioxus</name>
    <dbReference type="NCBI Taxonomy" id="7741"/>
    <lineage>
        <taxon>Eukaryota</taxon>
        <taxon>Metazoa</taxon>
        <taxon>Chordata</taxon>
        <taxon>Cephalochordata</taxon>
        <taxon>Leptocardii</taxon>
        <taxon>Amphioxiformes</taxon>
        <taxon>Branchiostomatidae</taxon>
        <taxon>Branchiostoma</taxon>
    </lineage>
</organism>
<evidence type="ECO:0000256" key="1">
    <source>
        <dbReference type="SAM" id="MobiDB-lite"/>
    </source>
</evidence>
<dbReference type="GeneID" id="109486939"/>
<accession>A0A6P5AJH0</accession>
<reference evidence="3" key="1">
    <citation type="submission" date="2025-08" db="UniProtKB">
        <authorList>
            <consortium name="RefSeq"/>
        </authorList>
    </citation>
    <scope>IDENTIFICATION</scope>
    <source>
        <tissue evidence="3">Gonad</tissue>
    </source>
</reference>
<feature type="region of interest" description="Disordered" evidence="1">
    <location>
        <begin position="357"/>
        <end position="403"/>
    </location>
</feature>
<gene>
    <name evidence="3" type="primary">LOC109486939</name>
</gene>
<dbReference type="KEGG" id="bbel:109486939"/>
<name>A0A6P5AJH0_BRABE</name>
<dbReference type="RefSeq" id="XP_019646404.1">
    <property type="nucleotide sequence ID" value="XM_019790845.1"/>
</dbReference>
<evidence type="ECO:0000313" key="2">
    <source>
        <dbReference type="Proteomes" id="UP000515135"/>
    </source>
</evidence>
<dbReference type="Proteomes" id="UP000515135">
    <property type="component" value="Unplaced"/>
</dbReference>
<keyword evidence="2" id="KW-1185">Reference proteome</keyword>
<sequence>MLMVLYVQGKEEGKKPMHLLLDEPVALFHGNLVRKLLNYLKKEQFCVVLACHAVDTLMACSRIISLDGDNPRIIPKDVMSALGTLFRGSDHTTRLMEFSKTLKTKCILIVENETDAEVLKAWIKKLRNIDIDDKIVVHCNSTRPTPDVVGKLVGFLDKNLFHQDEKCEKEQEKAKVFILTDRDYKADMALEKEQRILRENTKKYVRIKVEWYCYQKNEQENNFLSATALKSYLEEKGGKTESMEKIEKLDDLLRKHCRAFSIREKYMNSVRNILKEKGGKDKLKDPEFHQVTEDETKEWLAQPSSFTDAKGVLKELGVEEEPQSYIRIIHHFLREEIDSEIKALADKVLKFFNIGQPTGAASAASPSEETGSPQQDDSASSKQGTETAAAEGQGTKSEDPDLD</sequence>
<proteinExistence type="predicted"/>